<organism evidence="1 2">
    <name type="scientific">Ideonella dechloratans</name>
    <dbReference type="NCBI Taxonomy" id="36863"/>
    <lineage>
        <taxon>Bacteria</taxon>
        <taxon>Pseudomonadati</taxon>
        <taxon>Pseudomonadota</taxon>
        <taxon>Betaproteobacteria</taxon>
        <taxon>Burkholderiales</taxon>
        <taxon>Sphaerotilaceae</taxon>
        <taxon>Ideonella</taxon>
    </lineage>
</organism>
<sequence length="64" mass="7306">MGQEVGQAGRYLAQSFRLMVGVPDYGTYLKHMAATHPDQAPMSYEDFFRERQQARYGARTGRCC</sequence>
<dbReference type="Proteomes" id="UP000430120">
    <property type="component" value="Unassembled WGS sequence"/>
</dbReference>
<accession>A0A643F3G1</accession>
<proteinExistence type="predicted"/>
<dbReference type="AlphaFoldDB" id="A0A643F3G1"/>
<evidence type="ECO:0000313" key="2">
    <source>
        <dbReference type="Proteomes" id="UP000430120"/>
    </source>
</evidence>
<name>A0A643F3G1_IDEDE</name>
<dbReference type="PANTHER" id="PTHR38453">
    <property type="entry name" value="CYTOPLASMIC PROTEIN-RELATED"/>
    <property type="match status" value="1"/>
</dbReference>
<keyword evidence="2" id="KW-1185">Reference proteome</keyword>
<evidence type="ECO:0000313" key="1">
    <source>
        <dbReference type="EMBL" id="KAB0572846.1"/>
    </source>
</evidence>
<dbReference type="PANTHER" id="PTHR38453:SF1">
    <property type="entry name" value="CYTOPLASMIC PROTEIN"/>
    <property type="match status" value="1"/>
</dbReference>
<dbReference type="OrthoDB" id="9814284at2"/>
<dbReference type="EMBL" id="VZPB01000096">
    <property type="protein sequence ID" value="KAB0572846.1"/>
    <property type="molecule type" value="Genomic_DNA"/>
</dbReference>
<comment type="caution">
    <text evidence="1">The sequence shown here is derived from an EMBL/GenBank/DDBJ whole genome shotgun (WGS) entry which is preliminary data.</text>
</comment>
<dbReference type="RefSeq" id="WP_026096154.1">
    <property type="nucleotide sequence ID" value="NZ_CP088081.1"/>
</dbReference>
<protein>
    <submittedName>
        <fullName evidence="1">YbdD/YjiX family protein</fullName>
    </submittedName>
</protein>
<reference evidence="1 2" key="1">
    <citation type="submission" date="2019-09" db="EMBL/GenBank/DDBJ databases">
        <title>Draft genome sequences of 48 bacterial type strains from the CCUG.</title>
        <authorList>
            <person name="Tunovic T."/>
            <person name="Pineiro-Iglesias B."/>
            <person name="Unosson C."/>
            <person name="Inganas E."/>
            <person name="Ohlen M."/>
            <person name="Cardew S."/>
            <person name="Jensie-Markopoulos S."/>
            <person name="Salva-Serra F."/>
            <person name="Jaen-Luchoro D."/>
            <person name="Karlsson R."/>
            <person name="Svensson-Stadler L."/>
            <person name="Chun J."/>
            <person name="Moore E."/>
        </authorList>
    </citation>
    <scope>NUCLEOTIDE SEQUENCE [LARGE SCALE GENOMIC DNA]</scope>
    <source>
        <strain evidence="1 2">CCUG 30977</strain>
    </source>
</reference>
<dbReference type="Pfam" id="PF04328">
    <property type="entry name" value="Sel_put"/>
    <property type="match status" value="1"/>
</dbReference>
<gene>
    <name evidence="1" type="ORF">F7Q92_20865</name>
</gene>
<dbReference type="InterPro" id="IPR007423">
    <property type="entry name" value="Sel_put"/>
</dbReference>